<dbReference type="InterPro" id="IPR013750">
    <property type="entry name" value="GHMP_kinase_C_dom"/>
</dbReference>
<keyword evidence="2 7" id="KW-0808">Transferase</keyword>
<dbReference type="NCBIfam" id="NF002288">
    <property type="entry name" value="PRK01212.1-4"/>
    <property type="match status" value="1"/>
</dbReference>
<evidence type="ECO:0000256" key="7">
    <source>
        <dbReference type="HAMAP-Rule" id="MF_00384"/>
    </source>
</evidence>
<dbReference type="Gene3D" id="3.30.230.10">
    <property type="match status" value="1"/>
</dbReference>
<accession>A0A7Z7NI57</accession>
<dbReference type="Proteomes" id="UP000234345">
    <property type="component" value="Unassembled WGS sequence"/>
</dbReference>
<evidence type="ECO:0000313" key="11">
    <source>
        <dbReference type="Proteomes" id="UP000234345"/>
    </source>
</evidence>
<dbReference type="PANTHER" id="PTHR20861:SF1">
    <property type="entry name" value="HOMOSERINE KINASE"/>
    <property type="match status" value="1"/>
</dbReference>
<keyword evidence="6 7" id="KW-0067">ATP-binding</keyword>
<comment type="subcellular location">
    <subcellularLocation>
        <location evidence="7">Cytoplasm</location>
    </subcellularLocation>
</comment>
<comment type="catalytic activity">
    <reaction evidence="7">
        <text>L-homoserine + ATP = O-phospho-L-homoserine + ADP + H(+)</text>
        <dbReference type="Rhea" id="RHEA:13985"/>
        <dbReference type="ChEBI" id="CHEBI:15378"/>
        <dbReference type="ChEBI" id="CHEBI:30616"/>
        <dbReference type="ChEBI" id="CHEBI:57476"/>
        <dbReference type="ChEBI" id="CHEBI:57590"/>
        <dbReference type="ChEBI" id="CHEBI:456216"/>
        <dbReference type="EC" id="2.7.1.39"/>
    </reaction>
</comment>
<dbReference type="InterPro" id="IPR000870">
    <property type="entry name" value="Homoserine_kinase"/>
</dbReference>
<dbReference type="SUPFAM" id="SSF54211">
    <property type="entry name" value="Ribosomal protein S5 domain 2-like"/>
    <property type="match status" value="1"/>
</dbReference>
<dbReference type="SUPFAM" id="SSF55060">
    <property type="entry name" value="GHMP Kinase, C-terminal domain"/>
    <property type="match status" value="1"/>
</dbReference>
<keyword evidence="4 7" id="KW-0547">Nucleotide-binding</keyword>
<comment type="similarity">
    <text evidence="7">Belongs to the GHMP kinase family. Homoserine kinase subfamily.</text>
</comment>
<comment type="pathway">
    <text evidence="7">Amino-acid biosynthesis; L-threonine biosynthesis; L-threonine from L-aspartate: step 4/5.</text>
</comment>
<evidence type="ECO:0000256" key="2">
    <source>
        <dbReference type="ARBA" id="ARBA00022679"/>
    </source>
</evidence>
<keyword evidence="7" id="KW-0963">Cytoplasm</keyword>
<gene>
    <name evidence="7 10" type="primary">thrB</name>
    <name evidence="10" type="ORF">XFF6991_420120</name>
</gene>
<dbReference type="EC" id="2.7.1.39" evidence="7"/>
<dbReference type="UniPathway" id="UPA00050">
    <property type="reaction ID" value="UER00064"/>
</dbReference>
<dbReference type="PANTHER" id="PTHR20861">
    <property type="entry name" value="HOMOSERINE/4-DIPHOSPHOCYTIDYL-2-C-METHYL-D-ERYTHRITOL KINASE"/>
    <property type="match status" value="1"/>
</dbReference>
<dbReference type="PRINTS" id="PR00958">
    <property type="entry name" value="HOMSERKINASE"/>
</dbReference>
<evidence type="ECO:0000256" key="6">
    <source>
        <dbReference type="ARBA" id="ARBA00022840"/>
    </source>
</evidence>
<dbReference type="GO" id="GO:0009088">
    <property type="term" value="P:threonine biosynthetic process"/>
    <property type="evidence" value="ECO:0007669"/>
    <property type="project" value="UniProtKB-UniRule"/>
</dbReference>
<reference evidence="10 11" key="1">
    <citation type="submission" date="2017-10" db="EMBL/GenBank/DDBJ databases">
        <authorList>
            <person name="Regsiter A."/>
            <person name="William W."/>
        </authorList>
    </citation>
    <scope>NUCLEOTIDE SEQUENCE [LARGE SCALE GENOMIC DNA]</scope>
    <source>
        <strain evidence="10 11">CFBP6991</strain>
    </source>
</reference>
<evidence type="ECO:0000256" key="3">
    <source>
        <dbReference type="ARBA" id="ARBA00022697"/>
    </source>
</evidence>
<dbReference type="AlphaFoldDB" id="A0A7Z7NI57"/>
<dbReference type="GO" id="GO:0004413">
    <property type="term" value="F:homoserine kinase activity"/>
    <property type="evidence" value="ECO:0007669"/>
    <property type="project" value="UniProtKB-UniRule"/>
</dbReference>
<dbReference type="InterPro" id="IPR006204">
    <property type="entry name" value="GHMP_kinase_N_dom"/>
</dbReference>
<dbReference type="Gene3D" id="3.30.70.890">
    <property type="entry name" value="GHMP kinase, C-terminal domain"/>
    <property type="match status" value="1"/>
</dbReference>
<evidence type="ECO:0000259" key="9">
    <source>
        <dbReference type="Pfam" id="PF08544"/>
    </source>
</evidence>
<organism evidence="10 11">
    <name type="scientific">Xanthomonas campestris pv. phaseoli</name>
    <dbReference type="NCBI Taxonomy" id="317013"/>
    <lineage>
        <taxon>Bacteria</taxon>
        <taxon>Pseudomonadati</taxon>
        <taxon>Pseudomonadota</taxon>
        <taxon>Gammaproteobacteria</taxon>
        <taxon>Lysobacterales</taxon>
        <taxon>Lysobacteraceae</taxon>
        <taxon>Xanthomonas</taxon>
    </lineage>
</organism>
<evidence type="ECO:0000259" key="8">
    <source>
        <dbReference type="Pfam" id="PF00288"/>
    </source>
</evidence>
<dbReference type="PIRSF" id="PIRSF000676">
    <property type="entry name" value="Homoser_kin"/>
    <property type="match status" value="1"/>
</dbReference>
<dbReference type="EMBL" id="OCZC01000069">
    <property type="protein sequence ID" value="SOO24903.1"/>
    <property type="molecule type" value="Genomic_DNA"/>
</dbReference>
<dbReference type="Pfam" id="PF08544">
    <property type="entry name" value="GHMP_kinases_C"/>
    <property type="match status" value="1"/>
</dbReference>
<keyword evidence="5 7" id="KW-0418">Kinase</keyword>
<name>A0A7Z7NI57_XANCH</name>
<feature type="binding site" evidence="7">
    <location>
        <begin position="123"/>
        <end position="133"/>
    </location>
    <ligand>
        <name>ATP</name>
        <dbReference type="ChEBI" id="CHEBI:30616"/>
    </ligand>
</feature>
<dbReference type="Pfam" id="PF00288">
    <property type="entry name" value="GHMP_kinases_N"/>
    <property type="match status" value="1"/>
</dbReference>
<dbReference type="HAMAP" id="MF_00384">
    <property type="entry name" value="Homoser_kinase"/>
    <property type="match status" value="1"/>
</dbReference>
<dbReference type="InterPro" id="IPR014721">
    <property type="entry name" value="Ribsml_uS5_D2-typ_fold_subgr"/>
</dbReference>
<feature type="domain" description="GHMP kinase N-terminal" evidence="8">
    <location>
        <begin position="99"/>
        <end position="181"/>
    </location>
</feature>
<evidence type="ECO:0000313" key="10">
    <source>
        <dbReference type="EMBL" id="SOO24903.1"/>
    </source>
</evidence>
<protein>
    <recommendedName>
        <fullName evidence="7">Homoserine kinase</fullName>
        <shortName evidence="7">HK</shortName>
        <shortName evidence="7">HSK</shortName>
        <ecNumber evidence="7">2.7.1.39</ecNumber>
    </recommendedName>
</protein>
<dbReference type="InterPro" id="IPR020568">
    <property type="entry name" value="Ribosomal_Su5_D2-typ_SF"/>
</dbReference>
<keyword evidence="1 7" id="KW-0028">Amino-acid biosynthesis</keyword>
<comment type="function">
    <text evidence="7">Catalyzes the ATP-dependent phosphorylation of L-homoserine to L-homoserine phosphate.</text>
</comment>
<dbReference type="GO" id="GO:0005524">
    <property type="term" value="F:ATP binding"/>
    <property type="evidence" value="ECO:0007669"/>
    <property type="project" value="UniProtKB-UniRule"/>
</dbReference>
<comment type="caution">
    <text evidence="10">The sequence shown here is derived from an EMBL/GenBank/DDBJ whole genome shotgun (WGS) entry which is preliminary data.</text>
</comment>
<feature type="domain" description="GHMP kinase C-terminal" evidence="9">
    <location>
        <begin position="241"/>
        <end position="316"/>
    </location>
</feature>
<evidence type="ECO:0000256" key="1">
    <source>
        <dbReference type="ARBA" id="ARBA00022605"/>
    </source>
</evidence>
<evidence type="ECO:0000256" key="4">
    <source>
        <dbReference type="ARBA" id="ARBA00022741"/>
    </source>
</evidence>
<dbReference type="InterPro" id="IPR036554">
    <property type="entry name" value="GHMP_kinase_C_sf"/>
</dbReference>
<dbReference type="GO" id="GO:0005737">
    <property type="term" value="C:cytoplasm"/>
    <property type="evidence" value="ECO:0007669"/>
    <property type="project" value="UniProtKB-SubCell"/>
</dbReference>
<keyword evidence="3 7" id="KW-0791">Threonine biosynthesis</keyword>
<proteinExistence type="inferred from homology"/>
<evidence type="ECO:0000256" key="5">
    <source>
        <dbReference type="ARBA" id="ARBA00022777"/>
    </source>
</evidence>
<sequence length="339" mass="34545">MTQTVVSQAGVSQAAVVQAQAQGSDRASPGKHGLHEARAFAPASVANVAVGFDLLGYPIDGVGDTVTVRRIEAPVVRIAAIRGTTVALPLDAERNTAGAALISLRAALQLPYGFEIEIDKGIALSSGMGGSAASCVAALVAANALLASPLDHHQLYQYALDGEAVASGSRHGDNLGPLFAGGLVLCTLERLVPINVPAAWHSLLVHPDAVLETRRAREALAGNYQLREFVAQSTNLALVLAGCHAGDADLVRAGLRDVLIEPRRAPLIAGFADAKQAALDHSALGASISGAGPSVFAWFESRAAAEAAAPAVQAGFAAAGFDSQAWVSPIASPAARLLG</sequence>